<comment type="caution">
    <text evidence="1">The sequence shown here is derived from an EMBL/GenBank/DDBJ whole genome shotgun (WGS) entry which is preliminary data.</text>
</comment>
<dbReference type="AlphaFoldDB" id="A0A1W0WN14"/>
<name>A0A1W0WN14_HYPEX</name>
<gene>
    <name evidence="1" type="ORF">BV898_09276</name>
</gene>
<reference evidence="2" key="1">
    <citation type="submission" date="2017-01" db="EMBL/GenBank/DDBJ databases">
        <title>Comparative genomics of anhydrobiosis in the tardigrade Hypsibius dujardini.</title>
        <authorList>
            <person name="Yoshida Y."/>
            <person name="Koutsovoulos G."/>
            <person name="Laetsch D."/>
            <person name="Stevens L."/>
            <person name="Kumar S."/>
            <person name="Horikawa D."/>
            <person name="Ishino K."/>
            <person name="Komine S."/>
            <person name="Tomita M."/>
            <person name="Blaxter M."/>
            <person name="Arakawa K."/>
        </authorList>
    </citation>
    <scope>NUCLEOTIDE SEQUENCE [LARGE SCALE GENOMIC DNA]</scope>
    <source>
        <strain evidence="2">Z151</strain>
    </source>
</reference>
<dbReference type="Proteomes" id="UP000192578">
    <property type="component" value="Unassembled WGS sequence"/>
</dbReference>
<evidence type="ECO:0000313" key="2">
    <source>
        <dbReference type="Proteomes" id="UP000192578"/>
    </source>
</evidence>
<dbReference type="EMBL" id="MTYJ01000072">
    <property type="protein sequence ID" value="OQV16606.1"/>
    <property type="molecule type" value="Genomic_DNA"/>
</dbReference>
<proteinExistence type="predicted"/>
<evidence type="ECO:0000313" key="1">
    <source>
        <dbReference type="EMBL" id="OQV16606.1"/>
    </source>
</evidence>
<sequence length="146" mass="17241">MISEEIRYLILSWLSRGFSVTQIADLLQNKVSKRSINRFASKNAKKARRKVKKQKKQPMRKMTPAMVRRMVRMLTIGKAHHSFRSVADAFQLDESIVRPHLQDRNIKCFKKIKRNLIPETQKEARRKCAMNLRKTIQMSDVPNMLF</sequence>
<keyword evidence="2" id="KW-1185">Reference proteome</keyword>
<organism evidence="1 2">
    <name type="scientific">Hypsibius exemplaris</name>
    <name type="common">Freshwater tardigrade</name>
    <dbReference type="NCBI Taxonomy" id="2072580"/>
    <lineage>
        <taxon>Eukaryota</taxon>
        <taxon>Metazoa</taxon>
        <taxon>Ecdysozoa</taxon>
        <taxon>Tardigrada</taxon>
        <taxon>Eutardigrada</taxon>
        <taxon>Parachela</taxon>
        <taxon>Hypsibioidea</taxon>
        <taxon>Hypsibiidae</taxon>
        <taxon>Hypsibius</taxon>
    </lineage>
</organism>
<accession>A0A1W0WN14</accession>
<protein>
    <submittedName>
        <fullName evidence="1">Uncharacterized protein</fullName>
    </submittedName>
</protein>